<evidence type="ECO:0000313" key="2">
    <source>
        <dbReference type="Proteomes" id="UP001501116"/>
    </source>
</evidence>
<dbReference type="EMBL" id="BAAANN010000024">
    <property type="protein sequence ID" value="GAA1973569.1"/>
    <property type="molecule type" value="Genomic_DNA"/>
</dbReference>
<evidence type="ECO:0000313" key="1">
    <source>
        <dbReference type="EMBL" id="GAA1973569.1"/>
    </source>
</evidence>
<protein>
    <submittedName>
        <fullName evidence="1">Uncharacterized protein</fullName>
    </submittedName>
</protein>
<gene>
    <name evidence="1" type="ORF">GCM10009754_55610</name>
</gene>
<sequence>MLGRVFVTWQTSLDDGCDHAITDEKFALGSQRRRGEFEAVCGSVFCLASSHSPPGRRCACCVAFLRARIGRTA</sequence>
<name>A0ABN2RRJ3_9PSEU</name>
<keyword evidence="2" id="KW-1185">Reference proteome</keyword>
<reference evidence="1 2" key="1">
    <citation type="journal article" date="2019" name="Int. J. Syst. Evol. Microbiol.">
        <title>The Global Catalogue of Microorganisms (GCM) 10K type strain sequencing project: providing services to taxonomists for standard genome sequencing and annotation.</title>
        <authorList>
            <consortium name="The Broad Institute Genomics Platform"/>
            <consortium name="The Broad Institute Genome Sequencing Center for Infectious Disease"/>
            <person name="Wu L."/>
            <person name="Ma J."/>
        </authorList>
    </citation>
    <scope>NUCLEOTIDE SEQUENCE [LARGE SCALE GENOMIC DNA]</scope>
    <source>
        <strain evidence="1 2">JCM 14545</strain>
    </source>
</reference>
<dbReference type="Proteomes" id="UP001501116">
    <property type="component" value="Unassembled WGS sequence"/>
</dbReference>
<organism evidence="1 2">
    <name type="scientific">Amycolatopsis minnesotensis</name>
    <dbReference type="NCBI Taxonomy" id="337894"/>
    <lineage>
        <taxon>Bacteria</taxon>
        <taxon>Bacillati</taxon>
        <taxon>Actinomycetota</taxon>
        <taxon>Actinomycetes</taxon>
        <taxon>Pseudonocardiales</taxon>
        <taxon>Pseudonocardiaceae</taxon>
        <taxon>Amycolatopsis</taxon>
    </lineage>
</organism>
<proteinExistence type="predicted"/>
<accession>A0ABN2RRJ3</accession>
<comment type="caution">
    <text evidence="1">The sequence shown here is derived from an EMBL/GenBank/DDBJ whole genome shotgun (WGS) entry which is preliminary data.</text>
</comment>